<comment type="caution">
    <text evidence="2">The sequence shown here is derived from an EMBL/GenBank/DDBJ whole genome shotgun (WGS) entry which is preliminary data.</text>
</comment>
<sequence length="172" mass="20120">MKFRPLFLCIYLLTTSIAFGQGVSDMFEKFAIRQDSLFIVAYEQRDVNTYNNLLTDFLSKYDKLSTNEKKNFSRYLSGAYYNLSCTHSLLGNKQMAITNLKKSIDAGYTNYQHIQEDSDLDSIRKEKEFLDLNNYLRSIGDYLYILKKADQYNRDDNRLLQALLINPAKIKI</sequence>
<organism evidence="2 3">
    <name type="scientific">Candidatus Defluviibacterium haderslevense</name>
    <dbReference type="NCBI Taxonomy" id="2981993"/>
    <lineage>
        <taxon>Bacteria</taxon>
        <taxon>Pseudomonadati</taxon>
        <taxon>Bacteroidota</taxon>
        <taxon>Saprospiria</taxon>
        <taxon>Saprospirales</taxon>
        <taxon>Saprospiraceae</taxon>
        <taxon>Candidatus Defluviibacterium</taxon>
    </lineage>
</organism>
<proteinExistence type="predicted"/>
<protein>
    <submittedName>
        <fullName evidence="2">Uncharacterized protein</fullName>
    </submittedName>
</protein>
<evidence type="ECO:0000313" key="3">
    <source>
        <dbReference type="Proteomes" id="UP000808349"/>
    </source>
</evidence>
<dbReference type="AlphaFoldDB" id="A0A9D7SBF7"/>
<dbReference type="Proteomes" id="UP000808349">
    <property type="component" value="Unassembled WGS sequence"/>
</dbReference>
<feature type="chain" id="PRO_5038845458" evidence="1">
    <location>
        <begin position="21"/>
        <end position="172"/>
    </location>
</feature>
<evidence type="ECO:0000256" key="1">
    <source>
        <dbReference type="SAM" id="SignalP"/>
    </source>
</evidence>
<accession>A0A9D7SBF7</accession>
<dbReference type="EMBL" id="JADKFW010000010">
    <property type="protein sequence ID" value="MBK9718341.1"/>
    <property type="molecule type" value="Genomic_DNA"/>
</dbReference>
<feature type="signal peptide" evidence="1">
    <location>
        <begin position="1"/>
        <end position="20"/>
    </location>
</feature>
<evidence type="ECO:0000313" key="2">
    <source>
        <dbReference type="EMBL" id="MBK9718341.1"/>
    </source>
</evidence>
<keyword evidence="1" id="KW-0732">Signal</keyword>
<dbReference type="NCBIfam" id="NF047558">
    <property type="entry name" value="TPR_END_plus"/>
    <property type="match status" value="1"/>
</dbReference>
<name>A0A9D7SBF7_9BACT</name>
<gene>
    <name evidence="2" type="ORF">IPO85_12695</name>
</gene>
<reference evidence="2 3" key="1">
    <citation type="submission" date="2020-10" db="EMBL/GenBank/DDBJ databases">
        <title>Connecting structure to function with the recovery of over 1000 high-quality activated sludge metagenome-assembled genomes encoding full-length rRNA genes using long-read sequencing.</title>
        <authorList>
            <person name="Singleton C.M."/>
            <person name="Petriglieri F."/>
            <person name="Kristensen J.M."/>
            <person name="Kirkegaard R.H."/>
            <person name="Michaelsen T.Y."/>
            <person name="Andersen M.H."/>
            <person name="Karst S.M."/>
            <person name="Dueholm M.S."/>
            <person name="Nielsen P.H."/>
            <person name="Albertsen M."/>
        </authorList>
    </citation>
    <scope>NUCLEOTIDE SEQUENCE [LARGE SCALE GENOMIC DNA]</scope>
    <source>
        <strain evidence="2">Ribe_18-Q3-R11-54_BAT3C.373</strain>
    </source>
</reference>